<gene>
    <name evidence="2" type="ORF">WR25_25310</name>
</gene>
<evidence type="ECO:0000256" key="1">
    <source>
        <dbReference type="SAM" id="MobiDB-lite"/>
    </source>
</evidence>
<dbReference type="AlphaFoldDB" id="A0A2A2JE90"/>
<dbReference type="Proteomes" id="UP000218231">
    <property type="component" value="Unassembled WGS sequence"/>
</dbReference>
<evidence type="ECO:0000313" key="3">
    <source>
        <dbReference type="Proteomes" id="UP000218231"/>
    </source>
</evidence>
<comment type="caution">
    <text evidence="2">The sequence shown here is derived from an EMBL/GenBank/DDBJ whole genome shotgun (WGS) entry which is preliminary data.</text>
</comment>
<dbReference type="EMBL" id="LIAE01010487">
    <property type="protein sequence ID" value="PAV60088.1"/>
    <property type="molecule type" value="Genomic_DNA"/>
</dbReference>
<evidence type="ECO:0000313" key="2">
    <source>
        <dbReference type="EMBL" id="PAV60088.1"/>
    </source>
</evidence>
<sequence>MSSRRGSSPSSRSSSDVPSKGRRSRSRSSSRDSGEIEEQPVSPRSPRIPKRSEFTLAIDTVPPPPRIVSVTAKERIKISEAARARFEELAAGLFLPSADRANLIKELPFVNSTLALVPSVDDQLRAALFEKGVMVTLKLADVWRIHETLLVGLNLREMVEKIGSDGKGSPFDASVLGYLEVMGRLNGATISELVKAEREAVLK</sequence>
<feature type="compositionally biased region" description="Low complexity" evidence="1">
    <location>
        <begin position="1"/>
        <end position="15"/>
    </location>
</feature>
<keyword evidence="3" id="KW-1185">Reference proteome</keyword>
<name>A0A2A2JE90_9BILA</name>
<feature type="region of interest" description="Disordered" evidence="1">
    <location>
        <begin position="1"/>
        <end position="56"/>
    </location>
</feature>
<protein>
    <submittedName>
        <fullName evidence="2">Uncharacterized protein</fullName>
    </submittedName>
</protein>
<proteinExistence type="predicted"/>
<dbReference type="OrthoDB" id="5864339at2759"/>
<organism evidence="2 3">
    <name type="scientific">Diploscapter pachys</name>
    <dbReference type="NCBI Taxonomy" id="2018661"/>
    <lineage>
        <taxon>Eukaryota</taxon>
        <taxon>Metazoa</taxon>
        <taxon>Ecdysozoa</taxon>
        <taxon>Nematoda</taxon>
        <taxon>Chromadorea</taxon>
        <taxon>Rhabditida</taxon>
        <taxon>Rhabditina</taxon>
        <taxon>Rhabditomorpha</taxon>
        <taxon>Rhabditoidea</taxon>
        <taxon>Rhabditidae</taxon>
        <taxon>Diploscapter</taxon>
    </lineage>
</organism>
<accession>A0A2A2JE90</accession>
<reference evidence="2 3" key="1">
    <citation type="journal article" date="2017" name="Curr. Biol.">
        <title>Genome architecture and evolution of a unichromosomal asexual nematode.</title>
        <authorList>
            <person name="Fradin H."/>
            <person name="Zegar C."/>
            <person name="Gutwein M."/>
            <person name="Lucas J."/>
            <person name="Kovtun M."/>
            <person name="Corcoran D."/>
            <person name="Baugh L.R."/>
            <person name="Kiontke K."/>
            <person name="Gunsalus K."/>
            <person name="Fitch D.H."/>
            <person name="Piano F."/>
        </authorList>
    </citation>
    <scope>NUCLEOTIDE SEQUENCE [LARGE SCALE GENOMIC DNA]</scope>
    <source>
        <strain evidence="2">PF1309</strain>
    </source>
</reference>